<dbReference type="STRING" id="404433.BTW07_00680"/>
<name>A0A1Q8SXC3_9GAMM</name>
<dbReference type="RefSeq" id="WP_075568220.1">
    <property type="nucleotide sequence ID" value="NZ_MSDO01000001.1"/>
</dbReference>
<protein>
    <submittedName>
        <fullName evidence="2">Uncharacterized protein</fullName>
    </submittedName>
</protein>
<accession>A0A1Q8SXC3</accession>
<dbReference type="AlphaFoldDB" id="A0A1Q8SXC3"/>
<dbReference type="EMBL" id="MSDO01000001">
    <property type="protein sequence ID" value="OLO06050.1"/>
    <property type="molecule type" value="Genomic_DNA"/>
</dbReference>
<dbReference type="OrthoDB" id="6362681at2"/>
<evidence type="ECO:0000256" key="1">
    <source>
        <dbReference type="SAM" id="MobiDB-lite"/>
    </source>
</evidence>
<keyword evidence="3" id="KW-1185">Reference proteome</keyword>
<gene>
    <name evidence="2" type="ORF">BTW07_00680</name>
</gene>
<feature type="region of interest" description="Disordered" evidence="1">
    <location>
        <begin position="101"/>
        <end position="141"/>
    </location>
</feature>
<sequence>MIGDPQRLQYLEAMGIASWVSRYRFVNARPTEQGDWSVAPEPEKPAPGQRLHALLETPVRPVEVDRGQPADDVPPAGSGAAAPLSRARALLDGVSVDGVSINGASSGGDKTAETAAASEPASRPASAPVDEAPSDDVAALGTSAPAEPLRFTLSLSVIGERWWLMLPGERPLSLAGQILLGQMLKSVGMPVEATPLSSLSWPLMDVSASDPADEAREGIQVFCAGQARRHGMTIDGAIVVGEEIWAPLLSDPANEVNWRCHHLPHPDDLLTSATAKRECWSLLQAVGQAWHLRSTAPE</sequence>
<dbReference type="Proteomes" id="UP000186878">
    <property type="component" value="Unassembled WGS sequence"/>
</dbReference>
<reference evidence="2 3" key="1">
    <citation type="submission" date="2016-12" db="EMBL/GenBank/DDBJ databases">
        <title>Draft genome sequences of strains Salinicola socius SMB35, Salinicola sp. MH3R3-1 and Chromohalobacter sp. SMB17 from the Verkhnekamsk potash mining region of Russia.</title>
        <authorList>
            <person name="Mavrodi D.V."/>
            <person name="Olsson B.E."/>
            <person name="Korsakova E.S."/>
            <person name="Pyankova A."/>
            <person name="Mavrodi O.V."/>
            <person name="Plotnikova E.G."/>
        </authorList>
    </citation>
    <scope>NUCLEOTIDE SEQUENCE [LARGE SCALE GENOMIC DNA]</scope>
    <source>
        <strain evidence="2 3">SMB35</strain>
    </source>
</reference>
<comment type="caution">
    <text evidence="2">The sequence shown here is derived from an EMBL/GenBank/DDBJ whole genome shotgun (WGS) entry which is preliminary data.</text>
</comment>
<proteinExistence type="predicted"/>
<evidence type="ECO:0000313" key="2">
    <source>
        <dbReference type="EMBL" id="OLO06050.1"/>
    </source>
</evidence>
<evidence type="ECO:0000313" key="3">
    <source>
        <dbReference type="Proteomes" id="UP000186878"/>
    </source>
</evidence>
<feature type="compositionally biased region" description="Low complexity" evidence="1">
    <location>
        <begin position="113"/>
        <end position="128"/>
    </location>
</feature>
<organism evidence="2 3">
    <name type="scientific">Salinicola socius</name>
    <dbReference type="NCBI Taxonomy" id="404433"/>
    <lineage>
        <taxon>Bacteria</taxon>
        <taxon>Pseudomonadati</taxon>
        <taxon>Pseudomonadota</taxon>
        <taxon>Gammaproteobacteria</taxon>
        <taxon>Oceanospirillales</taxon>
        <taxon>Halomonadaceae</taxon>
        <taxon>Salinicola</taxon>
    </lineage>
</organism>